<feature type="region of interest" description="Disordered" evidence="4">
    <location>
        <begin position="1"/>
        <end position="91"/>
    </location>
</feature>
<protein>
    <recommendedName>
        <fullName evidence="2">Splicing factor Cactin</fullName>
    </recommendedName>
</protein>
<feature type="compositionally biased region" description="Pro residues" evidence="4">
    <location>
        <begin position="663"/>
        <end position="676"/>
    </location>
</feature>
<dbReference type="InterPro" id="IPR019134">
    <property type="entry name" value="Cactin_C"/>
</dbReference>
<evidence type="ECO:0000256" key="3">
    <source>
        <dbReference type="SAM" id="Coils"/>
    </source>
</evidence>
<dbReference type="PANTHER" id="PTHR21737:SF4">
    <property type="entry name" value="SPLICING FACTOR CACTIN"/>
    <property type="match status" value="1"/>
</dbReference>
<dbReference type="GO" id="GO:0005737">
    <property type="term" value="C:cytoplasm"/>
    <property type="evidence" value="ECO:0007669"/>
    <property type="project" value="TreeGrafter"/>
</dbReference>
<feature type="compositionally biased region" description="Basic and acidic residues" evidence="4">
    <location>
        <begin position="56"/>
        <end position="75"/>
    </location>
</feature>
<feature type="compositionally biased region" description="Pro residues" evidence="4">
    <location>
        <begin position="698"/>
        <end position="717"/>
    </location>
</feature>
<keyword evidence="8" id="KW-1185">Reference proteome</keyword>
<accession>A0A3R7M036</accession>
<feature type="compositionally biased region" description="Pro residues" evidence="4">
    <location>
        <begin position="725"/>
        <end position="741"/>
    </location>
</feature>
<dbReference type="PANTHER" id="PTHR21737">
    <property type="entry name" value="POLYGLUTAMINE BINDING PROTEIN 1/MARVEL MEMBRANE-ASSOCIATING DOMAIN CONTAINING 3"/>
    <property type="match status" value="1"/>
</dbReference>
<feature type="compositionally biased region" description="Basic residues" evidence="4">
    <location>
        <begin position="36"/>
        <end position="55"/>
    </location>
</feature>
<dbReference type="InterPro" id="IPR018816">
    <property type="entry name" value="Cactin_central"/>
</dbReference>
<proteinExistence type="inferred from homology"/>
<feature type="compositionally biased region" description="Low complexity" evidence="4">
    <location>
        <begin position="677"/>
        <end position="697"/>
    </location>
</feature>
<evidence type="ECO:0000259" key="5">
    <source>
        <dbReference type="Pfam" id="PF09732"/>
    </source>
</evidence>
<dbReference type="AlphaFoldDB" id="A0A3R7M036"/>
<organism evidence="7 8">
    <name type="scientific">Penaeus vannamei</name>
    <name type="common">Whiteleg shrimp</name>
    <name type="synonym">Litopenaeus vannamei</name>
    <dbReference type="NCBI Taxonomy" id="6689"/>
    <lineage>
        <taxon>Eukaryota</taxon>
        <taxon>Metazoa</taxon>
        <taxon>Ecdysozoa</taxon>
        <taxon>Arthropoda</taxon>
        <taxon>Crustacea</taxon>
        <taxon>Multicrustacea</taxon>
        <taxon>Malacostraca</taxon>
        <taxon>Eumalacostraca</taxon>
        <taxon>Eucarida</taxon>
        <taxon>Decapoda</taxon>
        <taxon>Dendrobranchiata</taxon>
        <taxon>Penaeoidea</taxon>
        <taxon>Penaeidae</taxon>
        <taxon>Penaeus</taxon>
    </lineage>
</organism>
<feature type="compositionally biased region" description="Polar residues" evidence="4">
    <location>
        <begin position="766"/>
        <end position="784"/>
    </location>
</feature>
<dbReference type="Pfam" id="PF10312">
    <property type="entry name" value="Cactin_mid"/>
    <property type="match status" value="1"/>
</dbReference>
<dbReference type="STRING" id="6689.A0A3R7M036"/>
<feature type="compositionally biased region" description="Acidic residues" evidence="4">
    <location>
        <begin position="371"/>
        <end position="389"/>
    </location>
</feature>
<feature type="compositionally biased region" description="Basic residues" evidence="4">
    <location>
        <begin position="1"/>
        <end position="28"/>
    </location>
</feature>
<dbReference type="OrthoDB" id="265955at2759"/>
<evidence type="ECO:0000256" key="1">
    <source>
        <dbReference type="ARBA" id="ARBA00006895"/>
    </source>
</evidence>
<dbReference type="EMBL" id="QCYY01002735">
    <property type="protein sequence ID" value="ROT67972.1"/>
    <property type="molecule type" value="Genomic_DNA"/>
</dbReference>
<feature type="domain" description="Splicing factor Cactin C-terminal" evidence="5">
    <location>
        <begin position="539"/>
        <end position="630"/>
    </location>
</feature>
<feature type="coiled-coil region" evidence="3">
    <location>
        <begin position="130"/>
        <end position="168"/>
    </location>
</feature>
<feature type="compositionally biased region" description="Pro residues" evidence="4">
    <location>
        <begin position="812"/>
        <end position="866"/>
    </location>
</feature>
<feature type="compositionally biased region" description="Low complexity" evidence="4">
    <location>
        <begin position="799"/>
        <end position="811"/>
    </location>
</feature>
<name>A0A3R7M036_PENVA</name>
<evidence type="ECO:0000313" key="7">
    <source>
        <dbReference type="EMBL" id="ROT67972.1"/>
    </source>
</evidence>
<keyword evidence="3" id="KW-0175">Coiled coil</keyword>
<dbReference type="Proteomes" id="UP000283509">
    <property type="component" value="Unassembled WGS sequence"/>
</dbReference>
<gene>
    <name evidence="7" type="ORF">C7M84_013919</name>
</gene>
<comment type="similarity">
    <text evidence="1">Belongs to the CACTIN family.</text>
</comment>
<sequence>MGSEKKKRYDRSRSRSRERRKHKRRSRSRSVSQEKRSRRYSHTRSRSRSPSRHRDRRDFKRDRRSASRDRERDGAKAGNRQRHSEYLHFTNADNPYGDNNLLETFVWKKKLEKEGLATLPREEIEKQNRLKMDENRMELEKVKKRRQERELERQEREKMMELEQRQREAAQFSQFSKQEDQFQLEQARLRSQIRIQDGRAKPIDLLAQYVSSEGDVTAVDMHEPYTHLTGLTLVDLEDLLEDIRIYMQLEKENMNQTYWTDLTIIVQDELRRLRQRDTIEDATTHRQGIHAAVASDVSAVFQNKSLAELNKLQLTIEAKLSGPTTGLDVGYWESLLSQLKAHQARARLRERHRDNLKKKLEMLKAEQGVKEEEEGEEDNIPEEADESEDSSSSSDEEPRREVKVKEEVEEDGNHSEYEAEESTREKNKETEEEDDGEWDSGCEGDSAIHSAISLYNAGRYSPRLIKEKKLEPGTVVVDEAEDMQRLLWARQRVVNAGQGVESVLSSEEKVMQKEAQRAMNDDEAQFSVEAKLDTQQYLWSDKYRPRKPRYFNRVHTGFEWNKYNQTHYDMDNPPPKIVQGYKFNIFYPDLIEKSRTPQYELIPCTDNKDFAILKFTAGPPYEDIAFKIVNPPSSSPSPLSRSHSPPSLLPSSPLPHLHLIPTLSPPSSTPPTPPHLFLPHSLPRLLSPHLHPSSSSPYPHPISRPPHPTLFPPPSPLPQTTLSLPHPPLPPHLGPYPPPLPNTSLILPPHDLSYPPFFPPPPPHTALSSPNLHPTPLLPTQSLSYPHHLSPTSTPPSPSTSSPTIPFHLLPPSSPPTPPPLLPLPTIPHPQPLHPSFPPPPTSTPPPPPHPSPPPPPPPPQRRGIR</sequence>
<reference evidence="7 8" key="2">
    <citation type="submission" date="2019-01" db="EMBL/GenBank/DDBJ databases">
        <title>The decoding of complex shrimp genome reveals the adaptation for benthos swimmer, frequently molting mechanism and breeding impact on genome.</title>
        <authorList>
            <person name="Sun Y."/>
            <person name="Gao Y."/>
            <person name="Yu Y."/>
        </authorList>
    </citation>
    <scope>NUCLEOTIDE SEQUENCE [LARGE SCALE GENOMIC DNA]</scope>
    <source>
        <tissue evidence="7">Muscle</tissue>
    </source>
</reference>
<feature type="region of interest" description="Disordered" evidence="4">
    <location>
        <begin position="632"/>
        <end position="651"/>
    </location>
</feature>
<feature type="region of interest" description="Disordered" evidence="4">
    <location>
        <begin position="659"/>
        <end position="744"/>
    </location>
</feature>
<feature type="compositionally biased region" description="Acidic residues" evidence="4">
    <location>
        <begin position="430"/>
        <end position="442"/>
    </location>
</feature>
<feature type="compositionally biased region" description="Basic and acidic residues" evidence="4">
    <location>
        <begin position="396"/>
        <end position="429"/>
    </location>
</feature>
<evidence type="ECO:0000259" key="6">
    <source>
        <dbReference type="Pfam" id="PF10312"/>
    </source>
</evidence>
<dbReference type="SMART" id="SM01050">
    <property type="entry name" value="CactinC_cactus"/>
    <property type="match status" value="1"/>
</dbReference>
<dbReference type="Pfam" id="PF09732">
    <property type="entry name" value="CactinC_cactus"/>
    <property type="match status" value="1"/>
</dbReference>
<evidence type="ECO:0000313" key="8">
    <source>
        <dbReference type="Proteomes" id="UP000283509"/>
    </source>
</evidence>
<evidence type="ECO:0000256" key="4">
    <source>
        <dbReference type="SAM" id="MobiDB-lite"/>
    </source>
</evidence>
<comment type="caution">
    <text evidence="7">The sequence shown here is derived from an EMBL/GenBank/DDBJ whole genome shotgun (WGS) entry which is preliminary data.</text>
</comment>
<feature type="compositionally biased region" description="Low complexity" evidence="4">
    <location>
        <begin position="636"/>
        <end position="651"/>
    </location>
</feature>
<feature type="domain" description="Splicing factor cactin central" evidence="6">
    <location>
        <begin position="165"/>
        <end position="352"/>
    </location>
</feature>
<dbReference type="GO" id="GO:0005681">
    <property type="term" value="C:spliceosomal complex"/>
    <property type="evidence" value="ECO:0007669"/>
    <property type="project" value="TreeGrafter"/>
</dbReference>
<feature type="region of interest" description="Disordered" evidence="4">
    <location>
        <begin position="756"/>
        <end position="866"/>
    </location>
</feature>
<feature type="region of interest" description="Disordered" evidence="4">
    <location>
        <begin position="364"/>
        <end position="444"/>
    </location>
</feature>
<reference evidence="7 8" key="1">
    <citation type="submission" date="2018-04" db="EMBL/GenBank/DDBJ databases">
        <authorList>
            <person name="Zhang X."/>
            <person name="Yuan J."/>
            <person name="Li F."/>
            <person name="Xiang J."/>
        </authorList>
    </citation>
    <scope>NUCLEOTIDE SEQUENCE [LARGE SCALE GENOMIC DNA]</scope>
    <source>
        <tissue evidence="7">Muscle</tissue>
    </source>
</reference>
<dbReference type="GO" id="GO:0045292">
    <property type="term" value="P:mRNA cis splicing, via spliceosome"/>
    <property type="evidence" value="ECO:0007669"/>
    <property type="project" value="TreeGrafter"/>
</dbReference>
<evidence type="ECO:0000256" key="2">
    <source>
        <dbReference type="ARBA" id="ARBA00034534"/>
    </source>
</evidence>